<gene>
    <name evidence="2" type="ORF">ACFSJ3_00485</name>
</gene>
<keyword evidence="1" id="KW-0472">Membrane</keyword>
<reference evidence="3" key="1">
    <citation type="journal article" date="2019" name="Int. J. Syst. Evol. Microbiol.">
        <title>The Global Catalogue of Microorganisms (GCM) 10K type strain sequencing project: providing services to taxonomists for standard genome sequencing and annotation.</title>
        <authorList>
            <consortium name="The Broad Institute Genomics Platform"/>
            <consortium name="The Broad Institute Genome Sequencing Center for Infectious Disease"/>
            <person name="Wu L."/>
            <person name="Ma J."/>
        </authorList>
    </citation>
    <scope>NUCLEOTIDE SEQUENCE [LARGE SCALE GENOMIC DNA]</scope>
    <source>
        <strain evidence="3">CGMCC 1.10992</strain>
    </source>
</reference>
<evidence type="ECO:0000313" key="2">
    <source>
        <dbReference type="EMBL" id="MFD2094448.1"/>
    </source>
</evidence>
<protein>
    <submittedName>
        <fullName evidence="2">Uncharacterized protein</fullName>
    </submittedName>
</protein>
<comment type="caution">
    <text evidence="2">The sequence shown here is derived from an EMBL/GenBank/DDBJ whole genome shotgun (WGS) entry which is preliminary data.</text>
</comment>
<accession>A0ABW4XID0</accession>
<proteinExistence type="predicted"/>
<feature type="transmembrane region" description="Helical" evidence="1">
    <location>
        <begin position="21"/>
        <end position="41"/>
    </location>
</feature>
<organism evidence="2 3">
    <name type="scientific">Corallincola platygyrae</name>
    <dbReference type="NCBI Taxonomy" id="1193278"/>
    <lineage>
        <taxon>Bacteria</taxon>
        <taxon>Pseudomonadati</taxon>
        <taxon>Pseudomonadota</taxon>
        <taxon>Gammaproteobacteria</taxon>
        <taxon>Alteromonadales</taxon>
        <taxon>Psychromonadaceae</taxon>
        <taxon>Corallincola</taxon>
    </lineage>
</organism>
<evidence type="ECO:0000313" key="3">
    <source>
        <dbReference type="Proteomes" id="UP001597380"/>
    </source>
</evidence>
<sequence length="77" mass="9149">MDDEKRASQQRVYAIKRQQRIMTQQFIALLMFVAGFAVTFFDGESQPDWQRTLGQVMSAAGFIWYIIIRVWLIFKKK</sequence>
<keyword evidence="1" id="KW-1133">Transmembrane helix</keyword>
<evidence type="ECO:0000256" key="1">
    <source>
        <dbReference type="SAM" id="Phobius"/>
    </source>
</evidence>
<dbReference type="Proteomes" id="UP001597380">
    <property type="component" value="Unassembled WGS sequence"/>
</dbReference>
<dbReference type="EMBL" id="JBHUHT010000003">
    <property type="protein sequence ID" value="MFD2094448.1"/>
    <property type="molecule type" value="Genomic_DNA"/>
</dbReference>
<dbReference type="RefSeq" id="WP_345337715.1">
    <property type="nucleotide sequence ID" value="NZ_BAABLI010000003.1"/>
</dbReference>
<keyword evidence="1" id="KW-0812">Transmembrane</keyword>
<name>A0ABW4XID0_9GAMM</name>
<feature type="transmembrane region" description="Helical" evidence="1">
    <location>
        <begin position="53"/>
        <end position="74"/>
    </location>
</feature>
<keyword evidence="3" id="KW-1185">Reference proteome</keyword>